<keyword evidence="4 6" id="KW-0720">Serine protease</keyword>
<evidence type="ECO:0000256" key="4">
    <source>
        <dbReference type="ARBA" id="ARBA00022825"/>
    </source>
</evidence>
<keyword evidence="2 6" id="KW-0645">Protease</keyword>
<dbReference type="InterPro" id="IPR035992">
    <property type="entry name" value="Ricin_B-like_lectins"/>
</dbReference>
<evidence type="ECO:0000256" key="7">
    <source>
        <dbReference type="SAM" id="MobiDB-lite"/>
    </source>
</evidence>
<evidence type="ECO:0000256" key="6">
    <source>
        <dbReference type="PROSITE-ProRule" id="PRU01240"/>
    </source>
</evidence>
<dbReference type="CDD" id="cd00161">
    <property type="entry name" value="beta-trefoil_Ricin-like"/>
    <property type="match status" value="1"/>
</dbReference>
<dbReference type="InterPro" id="IPR008979">
    <property type="entry name" value="Galactose-bd-like_sf"/>
</dbReference>
<dbReference type="SUPFAM" id="SSF51110">
    <property type="entry name" value="alpha-D-mannose-specific plant lectins"/>
    <property type="match status" value="2"/>
</dbReference>
<feature type="compositionally biased region" description="Pro residues" evidence="7">
    <location>
        <begin position="2705"/>
        <end position="2716"/>
    </location>
</feature>
<dbReference type="InterPro" id="IPR051048">
    <property type="entry name" value="Peptidase_S8/S53_subtilisin"/>
</dbReference>
<feature type="active site" description="Charge relay system" evidence="5 6">
    <location>
        <position position="191"/>
    </location>
</feature>
<dbReference type="PRINTS" id="PR00723">
    <property type="entry name" value="SUBTILISIN"/>
</dbReference>
<accession>A0A836BSE2</accession>
<protein>
    <recommendedName>
        <fullName evidence="8">Bulb-type lectin domain-containing protein</fullName>
    </recommendedName>
</protein>
<gene>
    <name evidence="9" type="ORF">HYH03_014293</name>
</gene>
<organism evidence="9 10">
    <name type="scientific">Edaphochlamys debaryana</name>
    <dbReference type="NCBI Taxonomy" id="47281"/>
    <lineage>
        <taxon>Eukaryota</taxon>
        <taxon>Viridiplantae</taxon>
        <taxon>Chlorophyta</taxon>
        <taxon>core chlorophytes</taxon>
        <taxon>Chlorophyceae</taxon>
        <taxon>CS clade</taxon>
        <taxon>Chlamydomonadales</taxon>
        <taxon>Chlamydomonadales incertae sedis</taxon>
        <taxon>Edaphochlamys</taxon>
    </lineage>
</organism>
<dbReference type="Proteomes" id="UP000612055">
    <property type="component" value="Unassembled WGS sequence"/>
</dbReference>
<dbReference type="InterPro" id="IPR000772">
    <property type="entry name" value="Ricin_B_lectin"/>
</dbReference>
<dbReference type="GO" id="GO:0004252">
    <property type="term" value="F:serine-type endopeptidase activity"/>
    <property type="evidence" value="ECO:0007669"/>
    <property type="project" value="UniProtKB-UniRule"/>
</dbReference>
<keyword evidence="10" id="KW-1185">Reference proteome</keyword>
<dbReference type="InterPro" id="IPR036426">
    <property type="entry name" value="Bulb-type_lectin_dom_sf"/>
</dbReference>
<dbReference type="Gene3D" id="2.90.10.30">
    <property type="match status" value="3"/>
</dbReference>
<sequence length="2732" mass="290529">MLAFAAGSEATQTGGVDEGSPRFGVQTWDVVSRTSRGVSERNLLASRPQKATELLGSAVQLVPTLPLEDRRALHRAWPKQLAAALGRGEESSDACYPRVEDDGLYGSGGDVWLYVYLCEEDLDRGTAWLAGRGEVVWVKPMMSQELHNAVASIIVQTGGLGRDANLNPGAQARPFWQAGILGSRETVAITDTGLDLRMCAFLDETIQSYLMVGGPLPLSGMPDIKGALFPDHRKVVQYLLPASSNIGEVNATHGTAAAGTVAASTGPTADVAFINDTYTGAAPMARLSIFQAIWNQFNTTYTVPFPQGTKVLPYHYRSGARIGSDSWGTVGLAGTAYDDTAAQYDRFAFRNPDWLSVVAAGNQGANGHMPSTVSSPANAKNTLAVGASLNQFDANVTSNAVRDQFLFTFRNGVTGLAATQIVGSPSAFHPYSGPTSAYSNWISILANATGMSLDVVLANPAHACAPLIGNTTYYGGKILLVDTARLPEFGNINCTITQRANNASAMGPAAIIFIKDDDEMVPRTPQPPAGSIRNYVWISRAQGLWLKTNIATLGSGKPLKLTYYTNTSAFPINSFNIKAIADTSSYGPARDGRIKPDLVAPGQSLVSLQGGVVLPTTVLTSATCTRGTATRTGTSYSAATAAGHLALVRQYFRDGFYPEGSVGGQSANFTPSGMLLKAVAIAGAEDLQGGFARNQGTPIAAAPNGVQGWGRLDLPGSLPLPGLNALGTRLQVADNGAFTRATNGTTVTMRGIRASANGFLTAVLVWHDFPAALIAARQLVNDLDLLYEINGNGTRYPLPAARDTTNNVERVRVPVRAGDTVTFHVQATNLRHVLLTSDADAALPQRWALAVIGQFTGVLETLLNPSYLVAPKFTPREISAGSPFMLQFPDGRCGRVNGTGVLIASADCALNSDMRFTLSEATSYSIQRTRLGTTTADAGVKCFTVAQDNQRAGVPLQQWPCSTGQNQSFELVPVTGLANTFNVRTTRGQCWTTAGGSTAVGAAVVLGNCSTSPTSRFLLIEFSSGQWSLAPTGNPSMCVAVNQNSVTDGSSILLAICTGTSTSTLQTKLPRVRLLDFPRPGMPNPQGFRYIIKDTQDRCLTVRGNTTNAPATFETCDGSPAQDMALFNPSQDGVVYRFVPQTVWDMTQGPRFCLDVPPAPATVLALGACASTDTGQDIRITALPPYMRFTVGWSLGGGPQECPRPTNFCNGVLFPVYCDDTNIKSWVCMDPVTNRRGVVRPSTGCSTLPAATGWPTADSRQCPGYLPGPVYDAGLGNDNITRRLSYAPEWWVTPGFSFATFTTTFTLSTAITPNVEVKCDDRCDVFRDGISQGGPVLLAIATAPPTPMPLRGLTSGRTYVLSVVAANAGPASNAAYTQVSLKSNGAVIPTSGWLVADEWSALSIHPFSPPCPASITECLPGIASRCGLYRSPYTSDWDLRWQCNKLWSPSRNFVFIIRRNGDLELYYSTDGASPSGPPVWSYFTRGPNRSLTLQPDGVWIIPQAPGVGSFSFGAIQGYGDPNYKSYFRMTVTNQGIVVVTDASTGRVDWTSGRLEGNRDNWMTEVTTSTADFHKTPCATTIPVCASPGLQTEPWRVERNIYAAVDFSTALNFTNIHGAEHCASVCAVRRDCWVWHYFRAARVCMIASVTVDGVDPKTVQGIDSGVNQGVISHREEYLGTSIFAHRCGLYAGMGPCSYLWSEDQSHMARLEDDGNLCVYSMTSGVKWCSNTQGPYTTMYLDINGRLVLSGPTDGVGAPPYTYSDFFGTSVPAALLQELGPHRLVLSKDGNLNVYNSQQELAWTSQAGICNSHPPAWCVAPGRRLLVNCDTDSIPDWVCADVGSNQYGVIRSAVPRSGPGGTTRDANCIWFNEVTGWPSAQLAGDQFCPGYLDAKRTNVWSPAPSGSCDFVAAGNACPRFGQANTCALYNKNPNDRVETSTAWNDAAWNCNRLYSRSRKYALVVHGYTVSLFNVSTATPTRLNFVNSTLAFSSLQLTVDGRWCMITSEGGETVCSNAYARNARPQNAGRENGPFKIEVNDAGYWAVINKNGDEAWASNSVCQDGTATLRSAWCPGPAALVYANCDRDTAKTINPSATSPMMDDGVCMDLNTGAIGVTLSSRSCGLANSATGWPAAAPGLCPAVIPAAVTSLSTTRAACSAQQPLTACAGPAGQACSIASNLPCNSVTSPSGSLQLRVKDSGWIGLYELGSAKTWVAPTSRNASTRNLVLNTDGTWLVTNPGLLASPLVRTSAAAGPFRLTLDEWEGSLSIRDAAGQEVYTTAPVCPRPPTWCSDGVLSLVECGDGGARDWVCTGKGGTRAVITSGRSCEASEANTGFPYAPNFYCPLVFQSDVHNALMNVRVTRTCPADITACPSTAAEVAVPCALYANPGGTAGQTWPCDRLDSPSRQYYLAMRSNGNLEVASTYDDTVVWSSNTVNSGGRTLQVLRDGTWSLVRKDGTLVLRSTSNATGISYSAFAGEAQGPFRLHIYDDGTLVLLNRNLREAWTSRRACAPANGGAGWCTAAGDVMFRLDCDGDGLVDVACRTATGVQTTVLSTRSCQRRVSNNAECPAVFMGANPDPLGIELIVSWRTPTNQRRSVSLGKPALTGVHEGDNAAVTPLAAQTESIIFKSNDGLPFPETGDYWACLRRVSGDPVAPNANAIYVRYVSFTFNMSGAPRAAPAFPALALYFPSRVPQAPKPRSSTSPPEPPAPAPKAPDPSTSAPKPRSSAPPS</sequence>
<dbReference type="InterPro" id="IPR036852">
    <property type="entry name" value="Peptidase_S8/S53_dom_sf"/>
</dbReference>
<dbReference type="Gene3D" id="3.40.50.200">
    <property type="entry name" value="Peptidase S8/S53 domain"/>
    <property type="match status" value="2"/>
</dbReference>
<keyword evidence="3 6" id="KW-0378">Hydrolase</keyword>
<dbReference type="Gene3D" id="3.50.30.30">
    <property type="match status" value="1"/>
</dbReference>
<feature type="compositionally biased region" description="Low complexity" evidence="7">
    <location>
        <begin position="2717"/>
        <end position="2732"/>
    </location>
</feature>
<reference evidence="9" key="1">
    <citation type="journal article" date="2020" name="bioRxiv">
        <title>Comparative genomics of Chlamydomonas.</title>
        <authorList>
            <person name="Craig R.J."/>
            <person name="Hasan A.R."/>
            <person name="Ness R.W."/>
            <person name="Keightley P.D."/>
        </authorList>
    </citation>
    <scope>NUCLEOTIDE SEQUENCE</scope>
    <source>
        <strain evidence="9">CCAP 11/70</strain>
    </source>
</reference>
<dbReference type="PROSITE" id="PS50927">
    <property type="entry name" value="BULB_LECTIN"/>
    <property type="match status" value="1"/>
</dbReference>
<dbReference type="OrthoDB" id="545077at2759"/>
<feature type="active site" description="Charge relay system" evidence="5 6">
    <location>
        <position position="253"/>
    </location>
</feature>
<name>A0A836BSE2_9CHLO</name>
<dbReference type="PANTHER" id="PTHR43399">
    <property type="entry name" value="SUBTILISIN-RELATED"/>
    <property type="match status" value="1"/>
</dbReference>
<dbReference type="InterPro" id="IPR000209">
    <property type="entry name" value="Peptidase_S8/S53_dom"/>
</dbReference>
<dbReference type="InterPro" id="IPR001480">
    <property type="entry name" value="Bulb-type_lectin_dom"/>
</dbReference>
<dbReference type="EMBL" id="JAEHOE010000102">
    <property type="protein sequence ID" value="KAG2487047.1"/>
    <property type="molecule type" value="Genomic_DNA"/>
</dbReference>
<evidence type="ECO:0000256" key="2">
    <source>
        <dbReference type="ARBA" id="ARBA00022670"/>
    </source>
</evidence>
<dbReference type="Pfam" id="PF14200">
    <property type="entry name" value="RicinB_lectin_2"/>
    <property type="match status" value="1"/>
</dbReference>
<feature type="region of interest" description="Disordered" evidence="7">
    <location>
        <begin position="1"/>
        <end position="21"/>
    </location>
</feature>
<evidence type="ECO:0000313" key="9">
    <source>
        <dbReference type="EMBL" id="KAG2487047.1"/>
    </source>
</evidence>
<comment type="similarity">
    <text evidence="1 6">Belongs to the peptidase S8 family.</text>
</comment>
<dbReference type="PROSITE" id="PS51892">
    <property type="entry name" value="SUBTILASE"/>
    <property type="match status" value="1"/>
</dbReference>
<dbReference type="SUPFAM" id="SSF50370">
    <property type="entry name" value="Ricin B-like lectins"/>
    <property type="match status" value="1"/>
</dbReference>
<comment type="caution">
    <text evidence="9">The sequence shown here is derived from an EMBL/GenBank/DDBJ whole genome shotgun (WGS) entry which is preliminary data.</text>
</comment>
<dbReference type="SUPFAM" id="SSF52743">
    <property type="entry name" value="Subtilisin-like"/>
    <property type="match status" value="1"/>
</dbReference>
<feature type="domain" description="Bulb-type lectin" evidence="8">
    <location>
        <begin position="2386"/>
        <end position="2508"/>
    </location>
</feature>
<dbReference type="SUPFAM" id="SSF49785">
    <property type="entry name" value="Galactose-binding domain-like"/>
    <property type="match status" value="1"/>
</dbReference>
<dbReference type="PROSITE" id="PS50231">
    <property type="entry name" value="RICIN_B_LECTIN"/>
    <property type="match status" value="2"/>
</dbReference>
<evidence type="ECO:0000256" key="5">
    <source>
        <dbReference type="PIRSR" id="PIRSR615500-1"/>
    </source>
</evidence>
<feature type="region of interest" description="Disordered" evidence="7">
    <location>
        <begin position="2693"/>
        <end position="2732"/>
    </location>
</feature>
<evidence type="ECO:0000259" key="8">
    <source>
        <dbReference type="PROSITE" id="PS50927"/>
    </source>
</evidence>
<dbReference type="Pfam" id="PF00082">
    <property type="entry name" value="Peptidase_S8"/>
    <property type="match status" value="1"/>
</dbReference>
<dbReference type="InterPro" id="IPR015500">
    <property type="entry name" value="Peptidase_S8_subtilisin-rel"/>
</dbReference>
<dbReference type="Gene3D" id="2.80.10.50">
    <property type="match status" value="2"/>
</dbReference>
<evidence type="ECO:0000313" key="10">
    <source>
        <dbReference type="Proteomes" id="UP000612055"/>
    </source>
</evidence>
<dbReference type="Gene3D" id="2.60.120.380">
    <property type="match status" value="1"/>
</dbReference>
<proteinExistence type="inferred from homology"/>
<feature type="active site" description="Charge relay system" evidence="5 6">
    <location>
        <position position="635"/>
    </location>
</feature>
<evidence type="ECO:0000256" key="1">
    <source>
        <dbReference type="ARBA" id="ARBA00011073"/>
    </source>
</evidence>
<dbReference type="PANTHER" id="PTHR43399:SF4">
    <property type="entry name" value="CELL WALL-ASSOCIATED PROTEASE"/>
    <property type="match status" value="1"/>
</dbReference>
<dbReference type="GO" id="GO:0006508">
    <property type="term" value="P:proteolysis"/>
    <property type="evidence" value="ECO:0007669"/>
    <property type="project" value="UniProtKB-KW"/>
</dbReference>
<evidence type="ECO:0000256" key="3">
    <source>
        <dbReference type="ARBA" id="ARBA00022801"/>
    </source>
</evidence>